<dbReference type="Proteomes" id="UP000216001">
    <property type="component" value="Unassembled WGS sequence"/>
</dbReference>
<proteinExistence type="inferred from homology"/>
<evidence type="ECO:0000256" key="3">
    <source>
        <dbReference type="ARBA" id="ARBA00022729"/>
    </source>
</evidence>
<keyword evidence="4" id="KW-0281">Fimbrium</keyword>
<dbReference type="PANTHER" id="PTHR33420">
    <property type="entry name" value="FIMBRIAL SUBUNIT ELFA-RELATED"/>
    <property type="match status" value="1"/>
</dbReference>
<keyword evidence="3" id="KW-0732">Signal</keyword>
<dbReference type="SUPFAM" id="SSF49401">
    <property type="entry name" value="Bacterial adhesins"/>
    <property type="match status" value="1"/>
</dbReference>
<sequence length="181" mass="20228">MNKKTQYAIHCFVIMTSLFSFKSFGYDAVFNITGRVSSNTCSVQSSRIQNVHLGDYTIGQSGFGSGVNTQSKDVRWQIDFDCDKDTKINIALQGRQYSGSNTVLDIDNSSDRARGVGIRIEYSNDRTLWYRMGIGGRGTLVSPSNVDGKLSIYFNSYYIQMEKTILPGKANATMDVEVTYE</sequence>
<dbReference type="AlphaFoldDB" id="A0A264VWB0"/>
<comment type="subcellular location">
    <subcellularLocation>
        <location evidence="1">Fimbrium</location>
    </subcellularLocation>
</comment>
<dbReference type="GO" id="GO:0009289">
    <property type="term" value="C:pilus"/>
    <property type="evidence" value="ECO:0007669"/>
    <property type="project" value="UniProtKB-SubCell"/>
</dbReference>
<feature type="domain" description="Fimbrial-type adhesion" evidence="5">
    <location>
        <begin position="31"/>
        <end position="180"/>
    </location>
</feature>
<evidence type="ECO:0000256" key="1">
    <source>
        <dbReference type="ARBA" id="ARBA00004561"/>
    </source>
</evidence>
<evidence type="ECO:0000313" key="8">
    <source>
        <dbReference type="Proteomes" id="UP000216001"/>
    </source>
</evidence>
<reference evidence="6" key="2">
    <citation type="submission" date="2020-05" db="EMBL/GenBank/DDBJ databases">
        <authorList>
            <person name="Delgado-Blas J."/>
        </authorList>
    </citation>
    <scope>NUCLEOTIDE SEQUENCE</scope>
    <source>
        <strain evidence="6">BB1453</strain>
    </source>
</reference>
<organism evidence="7 8">
    <name type="scientific">Providencia rettgeri</name>
    <dbReference type="NCBI Taxonomy" id="587"/>
    <lineage>
        <taxon>Bacteria</taxon>
        <taxon>Pseudomonadati</taxon>
        <taxon>Pseudomonadota</taxon>
        <taxon>Gammaproteobacteria</taxon>
        <taxon>Enterobacterales</taxon>
        <taxon>Morganellaceae</taxon>
        <taxon>Providencia</taxon>
    </lineage>
</organism>
<evidence type="ECO:0000313" key="7">
    <source>
        <dbReference type="EMBL" id="OZS75648.1"/>
    </source>
</evidence>
<dbReference type="InterPro" id="IPR000259">
    <property type="entry name" value="Adhesion_dom_fimbrial"/>
</dbReference>
<evidence type="ECO:0000256" key="2">
    <source>
        <dbReference type="ARBA" id="ARBA00006671"/>
    </source>
</evidence>
<protein>
    <submittedName>
        <fullName evidence="6">Long polar fimbrial protein LpfA</fullName>
    </submittedName>
    <submittedName>
        <fullName evidence="7">Type 1 fimbrial protein</fullName>
    </submittedName>
</protein>
<evidence type="ECO:0000259" key="5">
    <source>
        <dbReference type="Pfam" id="PF00419"/>
    </source>
</evidence>
<dbReference type="Proteomes" id="UP000834611">
    <property type="component" value="Unassembled WGS sequence"/>
</dbReference>
<comment type="similarity">
    <text evidence="2">Belongs to the fimbrial protein family.</text>
</comment>
<dbReference type="GO" id="GO:0043709">
    <property type="term" value="P:cell adhesion involved in single-species biofilm formation"/>
    <property type="evidence" value="ECO:0007669"/>
    <property type="project" value="TreeGrafter"/>
</dbReference>
<gene>
    <name evidence="7" type="ORF">CHI95_05015</name>
    <name evidence="6" type="ORF">GHA_03554</name>
</gene>
<evidence type="ECO:0000256" key="4">
    <source>
        <dbReference type="ARBA" id="ARBA00023263"/>
    </source>
</evidence>
<dbReference type="InterPro" id="IPR050263">
    <property type="entry name" value="Bact_Fimbrial_Adh_Pro"/>
</dbReference>
<name>A0A264VWB0_PRORE</name>
<dbReference type="EMBL" id="CAHPSF010000011">
    <property type="protein sequence ID" value="CAB5710782.1"/>
    <property type="molecule type" value="Genomic_DNA"/>
</dbReference>
<accession>A0A264VWB0</accession>
<comment type="caution">
    <text evidence="7">The sequence shown here is derived from an EMBL/GenBank/DDBJ whole genome shotgun (WGS) entry which is preliminary data.</text>
</comment>
<evidence type="ECO:0000313" key="6">
    <source>
        <dbReference type="EMBL" id="CAB5710782.1"/>
    </source>
</evidence>
<dbReference type="InterPro" id="IPR008966">
    <property type="entry name" value="Adhesion_dom_sf"/>
</dbReference>
<dbReference type="InterPro" id="IPR036937">
    <property type="entry name" value="Adhesion_dom_fimbrial_sf"/>
</dbReference>
<dbReference type="RefSeq" id="WP_004260545.1">
    <property type="nucleotide sequence ID" value="NZ_ABDWLN020000046.1"/>
</dbReference>
<dbReference type="Pfam" id="PF00419">
    <property type="entry name" value="Fimbrial"/>
    <property type="match status" value="1"/>
</dbReference>
<dbReference type="Gene3D" id="2.60.40.1090">
    <property type="entry name" value="Fimbrial-type adhesion domain"/>
    <property type="match status" value="1"/>
</dbReference>
<dbReference type="PANTHER" id="PTHR33420:SF3">
    <property type="entry name" value="FIMBRIAL SUBUNIT ELFA"/>
    <property type="match status" value="1"/>
</dbReference>
<reference evidence="7 8" key="1">
    <citation type="submission" date="2017-07" db="EMBL/GenBank/DDBJ databases">
        <title>blaIMP-27 on transferable plasmids in Proteus mirabilis and Providencia rettgeri.</title>
        <authorList>
            <person name="Potter R."/>
        </authorList>
    </citation>
    <scope>NUCLEOTIDE SEQUENCE [LARGE SCALE GENOMIC DNA]</scope>
    <source>
        <strain evidence="7 8">PR1</strain>
    </source>
</reference>
<dbReference type="EMBL" id="NOWC01000004">
    <property type="protein sequence ID" value="OZS75648.1"/>
    <property type="molecule type" value="Genomic_DNA"/>
</dbReference>